<dbReference type="OrthoDB" id="406544at2759"/>
<accession>A0A0D7A860</accession>
<evidence type="ECO:0000313" key="7">
    <source>
        <dbReference type="Proteomes" id="UP000054144"/>
    </source>
</evidence>
<keyword evidence="4" id="KW-0456">Lyase</keyword>
<evidence type="ECO:0000256" key="4">
    <source>
        <dbReference type="ARBA" id="ARBA00023239"/>
    </source>
</evidence>
<keyword evidence="2" id="KW-0479">Metal-binding</keyword>
<dbReference type="EMBL" id="KN882043">
    <property type="protein sequence ID" value="KIY46116.1"/>
    <property type="molecule type" value="Genomic_DNA"/>
</dbReference>
<dbReference type="GO" id="GO:0016846">
    <property type="term" value="F:carbon-sulfur lyase activity"/>
    <property type="evidence" value="ECO:0007669"/>
    <property type="project" value="InterPro"/>
</dbReference>
<proteinExistence type="inferred from homology"/>
<comment type="similarity">
    <text evidence="1">Belongs to the Gfa family.</text>
</comment>
<reference evidence="6 7" key="1">
    <citation type="journal article" date="2015" name="Fungal Genet. Biol.">
        <title>Evolution of novel wood decay mechanisms in Agaricales revealed by the genome sequences of Fistulina hepatica and Cylindrobasidium torrendii.</title>
        <authorList>
            <person name="Floudas D."/>
            <person name="Held B.W."/>
            <person name="Riley R."/>
            <person name="Nagy L.G."/>
            <person name="Koehler G."/>
            <person name="Ransdell A.S."/>
            <person name="Younus H."/>
            <person name="Chow J."/>
            <person name="Chiniquy J."/>
            <person name="Lipzen A."/>
            <person name="Tritt A."/>
            <person name="Sun H."/>
            <person name="Haridas S."/>
            <person name="LaButti K."/>
            <person name="Ohm R.A."/>
            <person name="Kues U."/>
            <person name="Blanchette R.A."/>
            <person name="Grigoriev I.V."/>
            <person name="Minto R.E."/>
            <person name="Hibbett D.S."/>
        </authorList>
    </citation>
    <scope>NUCLEOTIDE SEQUENCE [LARGE SCALE GENOMIC DNA]</scope>
    <source>
        <strain evidence="6 7">ATCC 64428</strain>
    </source>
</reference>
<dbReference type="InterPro" id="IPR011057">
    <property type="entry name" value="Mss4-like_sf"/>
</dbReference>
<keyword evidence="7" id="KW-1185">Reference proteome</keyword>
<dbReference type="InterPro" id="IPR006913">
    <property type="entry name" value="CENP-V/GFA"/>
</dbReference>
<dbReference type="PANTHER" id="PTHR33337">
    <property type="entry name" value="GFA DOMAIN-CONTAINING PROTEIN"/>
    <property type="match status" value="1"/>
</dbReference>
<evidence type="ECO:0000259" key="5">
    <source>
        <dbReference type="PROSITE" id="PS51891"/>
    </source>
</evidence>
<dbReference type="PANTHER" id="PTHR33337:SF44">
    <property type="entry name" value="DUF636 DOMAIN PROTEIN (AFU_ORTHOLOGUE AFUA_1G09754)"/>
    <property type="match status" value="1"/>
</dbReference>
<dbReference type="Gene3D" id="3.90.1590.10">
    <property type="entry name" value="glutathione-dependent formaldehyde- activating enzyme (gfa)"/>
    <property type="match status" value="1"/>
</dbReference>
<dbReference type="Proteomes" id="UP000054144">
    <property type="component" value="Unassembled WGS sequence"/>
</dbReference>
<organism evidence="6 7">
    <name type="scientific">Fistulina hepatica ATCC 64428</name>
    <dbReference type="NCBI Taxonomy" id="1128425"/>
    <lineage>
        <taxon>Eukaryota</taxon>
        <taxon>Fungi</taxon>
        <taxon>Dikarya</taxon>
        <taxon>Basidiomycota</taxon>
        <taxon>Agaricomycotina</taxon>
        <taxon>Agaricomycetes</taxon>
        <taxon>Agaricomycetidae</taxon>
        <taxon>Agaricales</taxon>
        <taxon>Fistulinaceae</taxon>
        <taxon>Fistulina</taxon>
    </lineage>
</organism>
<feature type="domain" description="CENP-V/GFA" evidence="5">
    <location>
        <begin position="6"/>
        <end position="148"/>
    </location>
</feature>
<evidence type="ECO:0000313" key="6">
    <source>
        <dbReference type="EMBL" id="KIY46116.1"/>
    </source>
</evidence>
<evidence type="ECO:0000256" key="1">
    <source>
        <dbReference type="ARBA" id="ARBA00005495"/>
    </source>
</evidence>
<sequence>MPGITLHGSCHCGAVKFSVDSSSAVPYQLCLCSICRKVGGVGGSINLGGYSETLNVQGGENISVYKAVLRDSSGSKEHKRIASSERNFCKKCSTMLWLYDPTWPELVHPFASAIDSPELEPPEEMTCIQLESKPAYVRLPDGPKVLYDKYGPESLESWHKKTGKWVE</sequence>
<dbReference type="PROSITE" id="PS51891">
    <property type="entry name" value="CENP_V_GFA"/>
    <property type="match status" value="1"/>
</dbReference>
<keyword evidence="3" id="KW-0862">Zinc</keyword>
<evidence type="ECO:0000256" key="3">
    <source>
        <dbReference type="ARBA" id="ARBA00022833"/>
    </source>
</evidence>
<name>A0A0D7A860_9AGAR</name>
<gene>
    <name evidence="6" type="ORF">FISHEDRAFT_66576</name>
</gene>
<evidence type="ECO:0000256" key="2">
    <source>
        <dbReference type="ARBA" id="ARBA00022723"/>
    </source>
</evidence>
<dbReference type="GO" id="GO:0046872">
    <property type="term" value="F:metal ion binding"/>
    <property type="evidence" value="ECO:0007669"/>
    <property type="project" value="UniProtKB-KW"/>
</dbReference>
<dbReference type="AlphaFoldDB" id="A0A0D7A860"/>
<dbReference type="SUPFAM" id="SSF51316">
    <property type="entry name" value="Mss4-like"/>
    <property type="match status" value="1"/>
</dbReference>
<protein>
    <recommendedName>
        <fullName evidence="5">CENP-V/GFA domain-containing protein</fullName>
    </recommendedName>
</protein>
<dbReference type="Pfam" id="PF04828">
    <property type="entry name" value="GFA"/>
    <property type="match status" value="1"/>
</dbReference>